<name>A0A485LSV4_9STRA</name>
<dbReference type="EMBL" id="VJMH01007521">
    <property type="protein sequence ID" value="KAF0682551.1"/>
    <property type="molecule type" value="Genomic_DNA"/>
</dbReference>
<evidence type="ECO:0000256" key="2">
    <source>
        <dbReference type="SAM" id="MobiDB-lite"/>
    </source>
</evidence>
<evidence type="ECO:0000313" key="5">
    <source>
        <dbReference type="Proteomes" id="UP000332933"/>
    </source>
</evidence>
<feature type="region of interest" description="Disordered" evidence="2">
    <location>
        <begin position="337"/>
        <end position="386"/>
    </location>
</feature>
<feature type="compositionally biased region" description="Basic and acidic residues" evidence="2">
    <location>
        <begin position="373"/>
        <end position="386"/>
    </location>
</feature>
<feature type="coiled-coil region" evidence="1">
    <location>
        <begin position="72"/>
        <end position="180"/>
    </location>
</feature>
<keyword evidence="1" id="KW-0175">Coiled coil</keyword>
<feature type="coiled-coil region" evidence="1">
    <location>
        <begin position="240"/>
        <end position="309"/>
    </location>
</feature>
<keyword evidence="5" id="KW-1185">Reference proteome</keyword>
<dbReference type="Proteomes" id="UP000332933">
    <property type="component" value="Unassembled WGS sequence"/>
</dbReference>
<protein>
    <submittedName>
        <fullName evidence="4">Aste57867_25349 protein</fullName>
    </submittedName>
</protein>
<evidence type="ECO:0000313" key="4">
    <source>
        <dbReference type="EMBL" id="VFU01974.1"/>
    </source>
</evidence>
<gene>
    <name evidence="4" type="primary">Aste57867_25349</name>
    <name evidence="3" type="ORF">As57867_025271</name>
    <name evidence="4" type="ORF">ASTE57867_25349</name>
</gene>
<proteinExistence type="predicted"/>
<dbReference type="OrthoDB" id="78284at2759"/>
<evidence type="ECO:0000313" key="3">
    <source>
        <dbReference type="EMBL" id="KAF0682551.1"/>
    </source>
</evidence>
<accession>A0A485LSV4</accession>
<reference evidence="4 5" key="1">
    <citation type="submission" date="2019-03" db="EMBL/GenBank/DDBJ databases">
        <authorList>
            <person name="Gaulin E."/>
            <person name="Dumas B."/>
        </authorList>
    </citation>
    <scope>NUCLEOTIDE SEQUENCE [LARGE SCALE GENOMIC DNA]</scope>
    <source>
        <strain evidence="4">CBS 568.67</strain>
    </source>
</reference>
<dbReference type="EMBL" id="CAADRA010007547">
    <property type="protein sequence ID" value="VFU01974.1"/>
    <property type="molecule type" value="Genomic_DNA"/>
</dbReference>
<sequence length="386" mass="43382">MSSMQLKKELMILRKEKEDGERARSAPTTSKPEKKPSDDVLKKLAKRDKEVDSLKQVIADNETTCDVLQGEKLAMARRLEQNEQELQSLREEHAGALETAKKAAMDLRQTKLSYDELKRKYQKVTKELKDEKSTLATENAQLVQRQDELQAASTNTAQLKKQLAQARERLSSIVHEFEERQREKEKAHAATVESLEASWRVKLEESSAKRDVDITAQVQRAKEAIEATQASKVTRLAEELHLEKEENVDLLQTVKSLQDKLKVLTDVVREAELAKKEATADAAHAHELCAKAEEAADACESQARKYKGEWAALDEKVHLIDNALKLRGISVEFLLKKSGNNNHDDDGSSLVGPSAVSIKKDKAPSVRKLQKAAPERDDTPGKPRRK</sequence>
<reference evidence="3" key="2">
    <citation type="submission" date="2019-06" db="EMBL/GenBank/DDBJ databases">
        <title>Genomics analysis of Aphanomyces spp. identifies a new class of oomycete effector associated with host adaptation.</title>
        <authorList>
            <person name="Gaulin E."/>
        </authorList>
    </citation>
    <scope>NUCLEOTIDE SEQUENCE</scope>
    <source>
        <strain evidence="3">CBS 578.67</strain>
    </source>
</reference>
<organism evidence="4 5">
    <name type="scientific">Aphanomyces stellatus</name>
    <dbReference type="NCBI Taxonomy" id="120398"/>
    <lineage>
        <taxon>Eukaryota</taxon>
        <taxon>Sar</taxon>
        <taxon>Stramenopiles</taxon>
        <taxon>Oomycota</taxon>
        <taxon>Saprolegniomycetes</taxon>
        <taxon>Saprolegniales</taxon>
        <taxon>Verrucalvaceae</taxon>
        <taxon>Aphanomyces</taxon>
    </lineage>
</organism>
<feature type="region of interest" description="Disordered" evidence="2">
    <location>
        <begin position="1"/>
        <end position="40"/>
    </location>
</feature>
<feature type="compositionally biased region" description="Basic and acidic residues" evidence="2">
    <location>
        <begin position="1"/>
        <end position="24"/>
    </location>
</feature>
<evidence type="ECO:0000256" key="1">
    <source>
        <dbReference type="SAM" id="Coils"/>
    </source>
</evidence>
<dbReference type="AlphaFoldDB" id="A0A485LSV4"/>
<feature type="compositionally biased region" description="Basic and acidic residues" evidence="2">
    <location>
        <begin position="31"/>
        <end position="40"/>
    </location>
</feature>